<dbReference type="PANTHER" id="PTHR32018">
    <property type="entry name" value="RHAMNOGALACTURONATE LYASE FAMILY PROTEIN"/>
    <property type="match status" value="1"/>
</dbReference>
<keyword evidence="7" id="KW-0325">Glycoprotein</keyword>
<dbReference type="GO" id="GO:0005576">
    <property type="term" value="C:extracellular region"/>
    <property type="evidence" value="ECO:0007669"/>
    <property type="project" value="UniProtKB-SubCell"/>
</dbReference>
<evidence type="ECO:0000313" key="15">
    <source>
        <dbReference type="Proteomes" id="UP000030651"/>
    </source>
</evidence>
<evidence type="ECO:0000256" key="6">
    <source>
        <dbReference type="ARBA" id="ARBA00022729"/>
    </source>
</evidence>
<dbReference type="Gene3D" id="2.70.98.10">
    <property type="match status" value="1"/>
</dbReference>
<reference evidence="15" key="1">
    <citation type="journal article" date="2015" name="BMC Genomics">
        <title>Genomic and transcriptomic analysis of the endophytic fungus Pestalotiopsis fici reveals its lifestyle and high potential for synthesis of natural products.</title>
        <authorList>
            <person name="Wang X."/>
            <person name="Zhang X."/>
            <person name="Liu L."/>
            <person name="Xiang M."/>
            <person name="Wang W."/>
            <person name="Sun X."/>
            <person name="Che Y."/>
            <person name="Guo L."/>
            <person name="Liu G."/>
            <person name="Guo L."/>
            <person name="Wang C."/>
            <person name="Yin W.B."/>
            <person name="Stadler M."/>
            <person name="Zhang X."/>
            <person name="Liu X."/>
        </authorList>
    </citation>
    <scope>NUCLEOTIDE SEQUENCE [LARGE SCALE GENOMIC DNA]</scope>
    <source>
        <strain evidence="15">W106-1 / CGMCC3.15140</strain>
    </source>
</reference>
<comment type="similarity">
    <text evidence="3">Belongs to the polysaccharide lyase 4 family.</text>
</comment>
<dbReference type="CDD" id="cd10320">
    <property type="entry name" value="RGL4_N"/>
    <property type="match status" value="1"/>
</dbReference>
<dbReference type="InterPro" id="IPR008979">
    <property type="entry name" value="Galactose-bd-like_sf"/>
</dbReference>
<name>W3XFT0_PESFW</name>
<dbReference type="EMBL" id="KI912110">
    <property type="protein sequence ID" value="ETS84958.1"/>
    <property type="molecule type" value="Genomic_DNA"/>
</dbReference>
<comment type="subcellular location">
    <subcellularLocation>
        <location evidence="2">Secreted</location>
    </subcellularLocation>
</comment>
<dbReference type="STRING" id="1229662.W3XFT0"/>
<dbReference type="OMA" id="AKGNHLR"/>
<dbReference type="InterPro" id="IPR011013">
    <property type="entry name" value="Gal_mutarotase_sf_dom"/>
</dbReference>
<evidence type="ECO:0000259" key="13">
    <source>
        <dbReference type="Pfam" id="PF14686"/>
    </source>
</evidence>
<dbReference type="Gene3D" id="2.60.40.1120">
    <property type="entry name" value="Carboxypeptidase-like, regulatory domain"/>
    <property type="match status" value="1"/>
</dbReference>
<protein>
    <recommendedName>
        <fullName evidence="4">rhamnogalacturonan endolyase</fullName>
        <ecNumber evidence="4">4.2.2.23</ecNumber>
    </recommendedName>
</protein>
<dbReference type="Proteomes" id="UP000030651">
    <property type="component" value="Unassembled WGS sequence"/>
</dbReference>
<dbReference type="Pfam" id="PF14683">
    <property type="entry name" value="CBM-like"/>
    <property type="match status" value="1"/>
</dbReference>
<evidence type="ECO:0000256" key="8">
    <source>
        <dbReference type="ARBA" id="ARBA00023239"/>
    </source>
</evidence>
<dbReference type="SUPFAM" id="SSF49452">
    <property type="entry name" value="Starch-binding domain-like"/>
    <property type="match status" value="1"/>
</dbReference>
<evidence type="ECO:0000256" key="2">
    <source>
        <dbReference type="ARBA" id="ARBA00004613"/>
    </source>
</evidence>
<feature type="domain" description="Rhamnogalacturonan lyase" evidence="13">
    <location>
        <begin position="343"/>
        <end position="417"/>
    </location>
</feature>
<feature type="signal peptide" evidence="11">
    <location>
        <begin position="1"/>
        <end position="18"/>
    </location>
</feature>
<keyword evidence="15" id="KW-1185">Reference proteome</keyword>
<evidence type="ECO:0000313" key="14">
    <source>
        <dbReference type="EMBL" id="ETS84958.1"/>
    </source>
</evidence>
<dbReference type="EC" id="4.2.2.23" evidence="4"/>
<evidence type="ECO:0000256" key="7">
    <source>
        <dbReference type="ARBA" id="ARBA00023180"/>
    </source>
</evidence>
<dbReference type="InParanoid" id="W3XFT0"/>
<keyword evidence="8 14" id="KW-0456">Lyase</keyword>
<dbReference type="Pfam" id="PF14686">
    <property type="entry name" value="fn3_3"/>
    <property type="match status" value="1"/>
</dbReference>
<comment type="catalytic activity">
    <reaction evidence="1">
        <text>Endotype eliminative cleavage of L-alpha-rhamnopyranosyl-(1-&gt;4)-alpha-D-galactopyranosyluronic acid bonds of rhamnogalacturonan I domains in ramified hairy regions of pectin leaving L-rhamnopyranose at the reducing end and 4-deoxy-4,5-unsaturated D-galactopyranosyluronic acid at the non-reducing end.</text>
        <dbReference type="EC" id="4.2.2.23"/>
    </reaction>
</comment>
<evidence type="ECO:0000256" key="11">
    <source>
        <dbReference type="SAM" id="SignalP"/>
    </source>
</evidence>
<dbReference type="InterPro" id="IPR029411">
    <property type="entry name" value="RG-lyase_III"/>
</dbReference>
<keyword evidence="6 11" id="KW-0732">Signal</keyword>
<dbReference type="eggNOG" id="ENOG502QQM5">
    <property type="taxonomic scope" value="Eukaryota"/>
</dbReference>
<sequence length="642" mass="72338">MLPPSLIYFVWFFGAVEAILNATESATQYILQNDDLYVAVNKSNGQVGKILLQGENLLGATGKGPYVDCSCVPSGFWGPGNPDTSSYRLITGSDASHTPYGGIVLNDNYGNQSIEQYWFLREGETGIHTFTRVYYYNGTGLQTLGELRTLFRPNTDLWTHLYANQDNWAPRPTSEGVPAQDATGYVGNLTDMAYVQQYANFFTKYAFADQWRNHKVHGMYADGSTSKGNVTYGAWLVHNTVETYYGGPLHSDIMVDGIVYNYIVSSHHGARTPNMTDGFDRTFGPQYHHFNKNGSLQELAADAAQYADPAWNADFYDELANHVPNYVVSSRRTTFEATISVPKTAREPIAVLAENHQDFQSNTIHGDSLQYWAEISSSGEIEIPRVKEGTYRLTIYADGVFGWFIQDDIRVSTSNKTVPHFTWSEEEAGTEIWRIGTPDKSAGEFKHGKQPYKEKELQPDQFRMYWALWDFPSDFPDGVNYKVGESVPEEDFNYIHWSVISQPGNFFRSEPYYDNVNNWTIRFDLAAESLARVETATFTVQVAGAKTGSRNPEWVNLPYTLNVNGADVETYIIPWNVSTSCGVRSAVSCHNFAHKFVFPTSILVQGENFFVLSLPFNASSVETAMLPWTTYIQYDALRLELE</sequence>
<dbReference type="InterPro" id="IPR014718">
    <property type="entry name" value="GH-type_carb-bd"/>
</dbReference>
<dbReference type="GO" id="GO:0000272">
    <property type="term" value="P:polysaccharide catabolic process"/>
    <property type="evidence" value="ECO:0007669"/>
    <property type="project" value="UniProtKB-KW"/>
</dbReference>
<gene>
    <name evidence="14" type="ORF">PFICI_02983</name>
</gene>
<feature type="domain" description="Rhamnogalacturonan lyase" evidence="12">
    <location>
        <begin position="431"/>
        <end position="639"/>
    </location>
</feature>
<dbReference type="GO" id="GO:0102210">
    <property type="term" value="F:rhamnogalacturonan endolyase activity"/>
    <property type="evidence" value="ECO:0007669"/>
    <property type="project" value="UniProtKB-EC"/>
</dbReference>
<dbReference type="HOGENOM" id="CLU_016624_0_0_1"/>
<evidence type="ECO:0000256" key="10">
    <source>
        <dbReference type="ARBA" id="ARBA00023326"/>
    </source>
</evidence>
<dbReference type="SUPFAM" id="SSF74650">
    <property type="entry name" value="Galactose mutarotase-like"/>
    <property type="match status" value="1"/>
</dbReference>
<keyword evidence="10" id="KW-0624">Polysaccharide degradation</keyword>
<keyword evidence="9" id="KW-0119">Carbohydrate metabolism</keyword>
<evidence type="ECO:0000256" key="5">
    <source>
        <dbReference type="ARBA" id="ARBA00022525"/>
    </source>
</evidence>
<dbReference type="GO" id="GO:0030246">
    <property type="term" value="F:carbohydrate binding"/>
    <property type="evidence" value="ECO:0007669"/>
    <property type="project" value="InterPro"/>
</dbReference>
<evidence type="ECO:0000256" key="4">
    <source>
        <dbReference type="ARBA" id="ARBA00012437"/>
    </source>
</evidence>
<accession>W3XFT0</accession>
<dbReference type="InterPro" id="IPR051850">
    <property type="entry name" value="Polysacch_Lyase_4"/>
</dbReference>
<feature type="chain" id="PRO_5004834590" description="rhamnogalacturonan endolyase" evidence="11">
    <location>
        <begin position="19"/>
        <end position="642"/>
    </location>
</feature>
<dbReference type="PANTHER" id="PTHR32018:SF9">
    <property type="entry name" value="RHAMNOGALACTURONATE LYASE B"/>
    <property type="match status" value="1"/>
</dbReference>
<dbReference type="InterPro" id="IPR029413">
    <property type="entry name" value="RG-lyase_II"/>
</dbReference>
<dbReference type="OrthoDB" id="2130367at2759"/>
<dbReference type="AlphaFoldDB" id="W3XFT0"/>
<evidence type="ECO:0000259" key="12">
    <source>
        <dbReference type="Pfam" id="PF14683"/>
    </source>
</evidence>
<dbReference type="KEGG" id="pfy:PFICI_02983"/>
<dbReference type="SUPFAM" id="SSF49785">
    <property type="entry name" value="Galactose-binding domain-like"/>
    <property type="match status" value="1"/>
</dbReference>
<dbReference type="GeneID" id="19267996"/>
<keyword evidence="5" id="KW-0964">Secreted</keyword>
<evidence type="ECO:0000256" key="1">
    <source>
        <dbReference type="ARBA" id="ARBA00001324"/>
    </source>
</evidence>
<dbReference type="RefSeq" id="XP_007829755.1">
    <property type="nucleotide sequence ID" value="XM_007831564.1"/>
</dbReference>
<proteinExistence type="inferred from homology"/>
<dbReference type="InterPro" id="IPR013784">
    <property type="entry name" value="Carb-bd-like_fold"/>
</dbReference>
<evidence type="ECO:0000256" key="3">
    <source>
        <dbReference type="ARBA" id="ARBA00010418"/>
    </source>
</evidence>
<evidence type="ECO:0000256" key="9">
    <source>
        <dbReference type="ARBA" id="ARBA00023277"/>
    </source>
</evidence>
<dbReference type="Gene3D" id="2.60.120.260">
    <property type="entry name" value="Galactose-binding domain-like"/>
    <property type="match status" value="1"/>
</dbReference>
<dbReference type="CDD" id="cd10316">
    <property type="entry name" value="RGL4_M"/>
    <property type="match status" value="1"/>
</dbReference>
<organism evidence="14 15">
    <name type="scientific">Pestalotiopsis fici (strain W106-1 / CGMCC3.15140)</name>
    <dbReference type="NCBI Taxonomy" id="1229662"/>
    <lineage>
        <taxon>Eukaryota</taxon>
        <taxon>Fungi</taxon>
        <taxon>Dikarya</taxon>
        <taxon>Ascomycota</taxon>
        <taxon>Pezizomycotina</taxon>
        <taxon>Sordariomycetes</taxon>
        <taxon>Xylariomycetidae</taxon>
        <taxon>Amphisphaeriales</taxon>
        <taxon>Sporocadaceae</taxon>
        <taxon>Pestalotiopsis</taxon>
    </lineage>
</organism>